<sequence length="94" mass="10662">MPAKDVHRQESDTPRFSGYSISIGNVVYVPETDPEPSGLRIDLHKIRAQWISDLLKEATHLEMDFSSPDIERNEILILTRKRNCPSDKGLTLTA</sequence>
<gene>
    <name evidence="1" type="ORF">BLA27_12285</name>
</gene>
<protein>
    <submittedName>
        <fullName evidence="1">Uncharacterized protein</fullName>
    </submittedName>
</protein>
<evidence type="ECO:0000313" key="2">
    <source>
        <dbReference type="Proteomes" id="UP000182985"/>
    </source>
</evidence>
<proteinExistence type="predicted"/>
<name>A0A1J6IE71_9HYPH</name>
<keyword evidence="2" id="KW-1185">Reference proteome</keyword>
<organism evidence="1 2">
    <name type="scientific">Brucella cytisi</name>
    <dbReference type="NCBI Taxonomy" id="407152"/>
    <lineage>
        <taxon>Bacteria</taxon>
        <taxon>Pseudomonadati</taxon>
        <taxon>Pseudomonadota</taxon>
        <taxon>Alphaproteobacteria</taxon>
        <taxon>Hyphomicrobiales</taxon>
        <taxon>Brucellaceae</taxon>
        <taxon>Brucella/Ochrobactrum group</taxon>
        <taxon>Brucella</taxon>
    </lineage>
</organism>
<accession>A0A1J6IE71</accession>
<dbReference type="AlphaFoldDB" id="A0A1J6IE71"/>
<dbReference type="EMBL" id="MOEC01000010">
    <property type="protein sequence ID" value="OIS93368.1"/>
    <property type="molecule type" value="Genomic_DNA"/>
</dbReference>
<dbReference type="Proteomes" id="UP000182985">
    <property type="component" value="Unassembled WGS sequence"/>
</dbReference>
<reference evidence="1 2" key="1">
    <citation type="submission" date="2016-10" db="EMBL/GenBank/DDBJ databases">
        <title>The Draft Genome Sequence of the Potato Rhizosphere Bacteria Ochrobactrum sp. IPA7.2.</title>
        <authorList>
            <person name="Gogoleva N.E."/>
            <person name="Khlopko Y.A."/>
            <person name="Burygin G.L."/>
            <person name="Plotnikov A.O."/>
        </authorList>
    </citation>
    <scope>NUCLEOTIDE SEQUENCE [LARGE SCALE GENOMIC DNA]</scope>
    <source>
        <strain evidence="1 2">IPA7.2</strain>
    </source>
</reference>
<evidence type="ECO:0000313" key="1">
    <source>
        <dbReference type="EMBL" id="OIS93368.1"/>
    </source>
</evidence>
<comment type="caution">
    <text evidence="1">The sequence shown here is derived from an EMBL/GenBank/DDBJ whole genome shotgun (WGS) entry which is preliminary data.</text>
</comment>